<feature type="compositionally biased region" description="Low complexity" evidence="9">
    <location>
        <begin position="15"/>
        <end position="27"/>
    </location>
</feature>
<dbReference type="PROSITE" id="PS50893">
    <property type="entry name" value="ABC_TRANSPORTER_2"/>
    <property type="match status" value="2"/>
</dbReference>
<dbReference type="InterPro" id="IPR043926">
    <property type="entry name" value="ABCG_dom"/>
</dbReference>
<evidence type="ECO:0000256" key="4">
    <source>
        <dbReference type="ARBA" id="ARBA00022692"/>
    </source>
</evidence>
<feature type="domain" description="ABC transporter" evidence="11">
    <location>
        <begin position="787"/>
        <end position="1029"/>
    </location>
</feature>
<keyword evidence="5" id="KW-0547">Nucleotide-binding</keyword>
<dbReference type="GO" id="GO:0016020">
    <property type="term" value="C:membrane"/>
    <property type="evidence" value="ECO:0007669"/>
    <property type="project" value="UniProtKB-SubCell"/>
</dbReference>
<dbReference type="InterPro" id="IPR027417">
    <property type="entry name" value="P-loop_NTPase"/>
</dbReference>
<dbReference type="InterPro" id="IPR003593">
    <property type="entry name" value="AAA+_ATPase"/>
</dbReference>
<evidence type="ECO:0000256" key="6">
    <source>
        <dbReference type="ARBA" id="ARBA00022840"/>
    </source>
</evidence>
<feature type="domain" description="ABC transporter" evidence="11">
    <location>
        <begin position="149"/>
        <end position="399"/>
    </location>
</feature>
<dbReference type="CDD" id="cd03232">
    <property type="entry name" value="ABCG_PDR_domain2"/>
    <property type="match status" value="1"/>
</dbReference>
<keyword evidence="7 10" id="KW-1133">Transmembrane helix</keyword>
<evidence type="ECO:0000256" key="10">
    <source>
        <dbReference type="SAM" id="Phobius"/>
    </source>
</evidence>
<evidence type="ECO:0000256" key="2">
    <source>
        <dbReference type="ARBA" id="ARBA00006012"/>
    </source>
</evidence>
<feature type="region of interest" description="Disordered" evidence="9">
    <location>
        <begin position="1"/>
        <end position="46"/>
    </location>
</feature>
<feature type="transmembrane region" description="Helical" evidence="10">
    <location>
        <begin position="547"/>
        <end position="568"/>
    </location>
</feature>
<feature type="transmembrane region" description="Helical" evidence="10">
    <location>
        <begin position="1299"/>
        <end position="1318"/>
    </location>
</feature>
<dbReference type="CDD" id="cd03233">
    <property type="entry name" value="ABCG_PDR_domain1"/>
    <property type="match status" value="1"/>
</dbReference>
<feature type="transmembrane region" description="Helical" evidence="10">
    <location>
        <begin position="1126"/>
        <end position="1146"/>
    </location>
</feature>
<keyword evidence="6" id="KW-0067">ATP-binding</keyword>
<organism evidence="12 13">
    <name type="scientific">Staphylotrichum longicolle</name>
    <dbReference type="NCBI Taxonomy" id="669026"/>
    <lineage>
        <taxon>Eukaryota</taxon>
        <taxon>Fungi</taxon>
        <taxon>Dikarya</taxon>
        <taxon>Ascomycota</taxon>
        <taxon>Pezizomycotina</taxon>
        <taxon>Sordariomycetes</taxon>
        <taxon>Sordariomycetidae</taxon>
        <taxon>Sordariales</taxon>
        <taxon>Chaetomiaceae</taxon>
        <taxon>Staphylotrichum</taxon>
    </lineage>
</organism>
<feature type="transmembrane region" description="Helical" evidence="10">
    <location>
        <begin position="651"/>
        <end position="671"/>
    </location>
</feature>
<feature type="transmembrane region" description="Helical" evidence="10">
    <location>
        <begin position="1268"/>
        <end position="1287"/>
    </location>
</feature>
<feature type="transmembrane region" description="Helical" evidence="10">
    <location>
        <begin position="705"/>
        <end position="726"/>
    </location>
</feature>
<dbReference type="GO" id="GO:0005524">
    <property type="term" value="F:ATP binding"/>
    <property type="evidence" value="ECO:0007669"/>
    <property type="project" value="UniProtKB-KW"/>
</dbReference>
<feature type="transmembrane region" description="Helical" evidence="10">
    <location>
        <begin position="1201"/>
        <end position="1227"/>
    </location>
</feature>
<feature type="transmembrane region" description="Helical" evidence="10">
    <location>
        <begin position="1158"/>
        <end position="1181"/>
    </location>
</feature>
<dbReference type="PANTHER" id="PTHR19241">
    <property type="entry name" value="ATP-BINDING CASSETTE TRANSPORTER"/>
    <property type="match status" value="1"/>
</dbReference>
<dbReference type="GO" id="GO:0016887">
    <property type="term" value="F:ATP hydrolysis activity"/>
    <property type="evidence" value="ECO:0007669"/>
    <property type="project" value="InterPro"/>
</dbReference>
<keyword evidence="4 10" id="KW-0812">Transmembrane</keyword>
<evidence type="ECO:0000256" key="8">
    <source>
        <dbReference type="ARBA" id="ARBA00023136"/>
    </source>
</evidence>
<dbReference type="InterPro" id="IPR010929">
    <property type="entry name" value="PDR_CDR_ABC"/>
</dbReference>
<keyword evidence="13" id="KW-1185">Reference proteome</keyword>
<dbReference type="Pfam" id="PF00005">
    <property type="entry name" value="ABC_tran"/>
    <property type="match status" value="2"/>
</dbReference>
<dbReference type="InterPro" id="IPR034001">
    <property type="entry name" value="ABCG_PDR_1"/>
</dbReference>
<dbReference type="InterPro" id="IPR013525">
    <property type="entry name" value="ABC2_TM"/>
</dbReference>
<evidence type="ECO:0000313" key="13">
    <source>
        <dbReference type="Proteomes" id="UP001197093"/>
    </source>
</evidence>
<comment type="similarity">
    <text evidence="2">Belongs to the ABC transporter superfamily. ABCG family. PDR (TC 3.A.1.205) subfamily.</text>
</comment>
<evidence type="ECO:0000259" key="11">
    <source>
        <dbReference type="PROSITE" id="PS50893"/>
    </source>
</evidence>
<comment type="caution">
    <text evidence="12">The sequence shown here is derived from an EMBL/GenBank/DDBJ whole genome shotgun (WGS) entry which is preliminary data.</text>
</comment>
<evidence type="ECO:0000256" key="3">
    <source>
        <dbReference type="ARBA" id="ARBA00022448"/>
    </source>
</evidence>
<dbReference type="Pfam" id="PF19055">
    <property type="entry name" value="ABC2_membrane_7"/>
    <property type="match status" value="1"/>
</dbReference>
<evidence type="ECO:0000256" key="7">
    <source>
        <dbReference type="ARBA" id="ARBA00022989"/>
    </source>
</evidence>
<feature type="compositionally biased region" description="Basic and acidic residues" evidence="9">
    <location>
        <begin position="29"/>
        <end position="46"/>
    </location>
</feature>
<dbReference type="InterPro" id="IPR029481">
    <property type="entry name" value="ABC_trans_N"/>
</dbReference>
<dbReference type="GO" id="GO:0140359">
    <property type="term" value="F:ABC-type transporter activity"/>
    <property type="evidence" value="ECO:0007669"/>
    <property type="project" value="InterPro"/>
</dbReference>
<proteinExistence type="inferred from homology"/>
<dbReference type="Gene3D" id="3.40.50.300">
    <property type="entry name" value="P-loop containing nucleotide triphosphate hydrolases"/>
    <property type="match status" value="2"/>
</dbReference>
<accession>A0AAD4F772</accession>
<evidence type="ECO:0000256" key="9">
    <source>
        <dbReference type="SAM" id="MobiDB-lite"/>
    </source>
</evidence>
<keyword evidence="3" id="KW-0813">Transport</keyword>
<feature type="transmembrane region" description="Helical" evidence="10">
    <location>
        <begin position="517"/>
        <end position="535"/>
    </location>
</feature>
<feature type="region of interest" description="Disordered" evidence="9">
    <location>
        <begin position="67"/>
        <end position="91"/>
    </location>
</feature>
<feature type="transmembrane region" description="Helical" evidence="10">
    <location>
        <begin position="623"/>
        <end position="645"/>
    </location>
</feature>
<dbReference type="EMBL" id="JAHCVI010000001">
    <property type="protein sequence ID" value="KAG7293979.1"/>
    <property type="molecule type" value="Genomic_DNA"/>
</dbReference>
<dbReference type="FunFam" id="3.40.50.300:FF:000054">
    <property type="entry name" value="ABC multidrug transporter atrF"/>
    <property type="match status" value="1"/>
</dbReference>
<comment type="subcellular location">
    <subcellularLocation>
        <location evidence="1">Membrane</location>
        <topology evidence="1">Multi-pass membrane protein</topology>
    </subcellularLocation>
</comment>
<dbReference type="InterPro" id="IPR003439">
    <property type="entry name" value="ABC_transporter-like_ATP-bd"/>
</dbReference>
<protein>
    <recommendedName>
        <fullName evidence="11">ABC transporter domain-containing protein</fullName>
    </recommendedName>
</protein>
<dbReference type="Pfam" id="PF06422">
    <property type="entry name" value="PDR_CDR"/>
    <property type="match status" value="2"/>
</dbReference>
<keyword evidence="8 10" id="KW-0472">Membrane</keyword>
<feature type="compositionally biased region" description="Basic and acidic residues" evidence="9">
    <location>
        <begin position="1"/>
        <end position="13"/>
    </location>
</feature>
<dbReference type="InterPro" id="IPR034003">
    <property type="entry name" value="ABCG_PDR_2"/>
</dbReference>
<dbReference type="Proteomes" id="UP001197093">
    <property type="component" value="Unassembled WGS sequence"/>
</dbReference>
<evidence type="ECO:0000256" key="1">
    <source>
        <dbReference type="ARBA" id="ARBA00004141"/>
    </source>
</evidence>
<reference evidence="12" key="1">
    <citation type="submission" date="2023-02" db="EMBL/GenBank/DDBJ databases">
        <authorList>
            <person name="Palmer J.M."/>
        </authorList>
    </citation>
    <scope>NUCLEOTIDE SEQUENCE</scope>
    <source>
        <strain evidence="12">FW57</strain>
    </source>
</reference>
<gene>
    <name evidence="12" type="ORF">NEMBOFW57_004040</name>
</gene>
<sequence>MLEHERENPDDRVVTSGGPSTTSSTSSNDHADVSETLGDHDHYQHHNPLHDILEEGVSTKLHRIATAVSRHKSHATAPRPDSSESDSALNPESADFDVTKWVRNFVGELNEQGHKSSELGVLFADLDVFGSGSALQLQERVDSVLLAPLRIGELFSHKKQHKQILHGFNGVLKSGELLAVLGRPGSGCSTFLKSICGELHDLTLGKKTNIHYNGASQHQMKKEFKGEVIYNQEVDKHFPHLTVGQTLEFAASMRTPSNRIHGMSRIEFCRYIAAVVMAVFGLSHTYNTKVGNDFIRGVSGGERKRVSIAEMVVAGSPICAWDNSTRGLDSTSALKFVLALRLSSDIGKHAHAVAMYQASQAIYDVFDKVTVLYDGRQIYFGPAHTAKAFFEHQGWFCPPRQTTGDFLTSVTNPHERTPRPGMEQKVPRTPEEFERYWLSSPEFKALQDDMARYDAEFEGERQTQSIAQLREKKHYRQSKHVRPGSPFTISILMQVRQNTKRAYQRIWNDLAATGSRVVVQLIMALIIGSIFYGTPDATAGFNAKGSVLFMAILLNALTAISEINGLYVQRPIVEKHASYAFYHPATEAAAGIMADIPVKFVTAVVFSLIVYFLAGLRREPGQFFLFLLITYVSTFVMTALFRFLAGITKTVSQAMALAGVLVLAIVQLWLYHSRPRDASMVRLDQMAQPNLLRLRDLVANDYSHVWRNFGILMGFLVALMIIYFAAVEINSSTTSTAEALVFPRGSVPAHLDPKNKGNDEEAAGVTAEAKTEKAPKTANIEAQKDLFTWNDVVYDIDVKEGKRRLLDNVSGWVKPGTLTALMGASGAGKTTLLDVLAQRTSVGVVTGDMLVNGRPFGPTFQRQTGYVQQQDLHLDTATVRESLQFSAMLRRPKSVSKKEKYEFVEEVIKMLGMEEYANAVVGIPGEGLNVEQRKLLTIGVELVAKPKLLLFLDEPTSGLDSQSAWSICVFLRKLADAGQAVLCTIHQPNAILFQQFDRLLFLAKGGKTVYFGNIGENSRHLLDYFERNGSRHCGDDENPAEFMLEVVAEGVNRDGEDWHSVWKGSQEFRDVKAEIQRITDLGQADKLQTGGGEEGDSHSEFAMPFPTQVWAVTERIFQQYWRMPTYVFSKLLLGILAGLFIGFTFFKPGPTLAGMRDVLYAVFMVTTLFTTLVQQIQPLFITQRSLYEVRERPSKAYSWKAFLIANIIVEIPYQILTGILTFACFYYPVVGVQASVRQGLVLLFIIQLFIYASAFAHMTIAALHDAEAASALVVLLTMMSIVFSGVLQTKTALPGFWIFMYYVSPFTYWIGGITSTMLHGRPVVCSEDETLIFNPPPNMTCGTYLAAGQAPGTLQNPSAVEACRYCPISVADQFLASVNIFWSQRWRNFGIMWAYVVFDIAVAIGVYYVFRVKKGNAFQGLFTRLKRAKKN</sequence>
<feature type="transmembrane region" description="Helical" evidence="10">
    <location>
        <begin position="1391"/>
        <end position="1410"/>
    </location>
</feature>
<dbReference type="InterPro" id="IPR017871">
    <property type="entry name" value="ABC_transporter-like_CS"/>
</dbReference>
<feature type="transmembrane region" description="Helical" evidence="10">
    <location>
        <begin position="1239"/>
        <end position="1262"/>
    </location>
</feature>
<evidence type="ECO:0000256" key="5">
    <source>
        <dbReference type="ARBA" id="ARBA00022741"/>
    </source>
</evidence>
<feature type="region of interest" description="Disordered" evidence="9">
    <location>
        <begin position="751"/>
        <end position="770"/>
    </location>
</feature>
<dbReference type="SUPFAM" id="SSF52540">
    <property type="entry name" value="P-loop containing nucleoside triphosphate hydrolases"/>
    <property type="match status" value="2"/>
</dbReference>
<dbReference type="Pfam" id="PF01061">
    <property type="entry name" value="ABC2_membrane"/>
    <property type="match status" value="2"/>
</dbReference>
<feature type="transmembrane region" description="Helical" evidence="10">
    <location>
        <begin position="588"/>
        <end position="614"/>
    </location>
</feature>
<dbReference type="PROSITE" id="PS00211">
    <property type="entry name" value="ABC_TRANSPORTER_1"/>
    <property type="match status" value="1"/>
</dbReference>
<name>A0AAD4F772_9PEZI</name>
<dbReference type="Pfam" id="PF14510">
    <property type="entry name" value="ABC_trans_N"/>
    <property type="match status" value="1"/>
</dbReference>
<evidence type="ECO:0000313" key="12">
    <source>
        <dbReference type="EMBL" id="KAG7293979.1"/>
    </source>
</evidence>
<dbReference type="SMART" id="SM00382">
    <property type="entry name" value="AAA"/>
    <property type="match status" value="2"/>
</dbReference>